<accession>A0A2M7EKJ6</accession>
<dbReference type="AlphaFoldDB" id="A0A2M7EKJ6"/>
<feature type="non-terminal residue" evidence="1">
    <location>
        <position position="48"/>
    </location>
</feature>
<sequence length="48" mass="5513">MDEFLAAGGVIVANRYATSSMAHQAAKCKTEKEQNEFLKWIYELEYKV</sequence>
<proteinExistence type="predicted"/>
<feature type="non-terminal residue" evidence="1">
    <location>
        <position position="1"/>
    </location>
</feature>
<keyword evidence="1" id="KW-0808">Transferase</keyword>
<name>A0A2M7EKJ6_9BACT</name>
<gene>
    <name evidence="1" type="ORF">COW57_01570</name>
</gene>
<evidence type="ECO:0000313" key="2">
    <source>
        <dbReference type="Proteomes" id="UP000228762"/>
    </source>
</evidence>
<organism evidence="1 2">
    <name type="scientific">Candidatus Roizmanbacteria bacterium CG17_big_fil_post_rev_8_21_14_2_50_39_7</name>
    <dbReference type="NCBI Taxonomy" id="1974858"/>
    <lineage>
        <taxon>Bacteria</taxon>
        <taxon>Candidatus Roizmaniibacteriota</taxon>
    </lineage>
</organism>
<comment type="caution">
    <text evidence="1">The sequence shown here is derived from an EMBL/GenBank/DDBJ whole genome shotgun (WGS) entry which is preliminary data.</text>
</comment>
<evidence type="ECO:0000313" key="1">
    <source>
        <dbReference type="EMBL" id="PIV71083.1"/>
    </source>
</evidence>
<reference evidence="2" key="1">
    <citation type="submission" date="2017-09" db="EMBL/GenBank/DDBJ databases">
        <title>Depth-based differentiation of microbial function through sediment-hosted aquifers and enrichment of novel symbionts in the deep terrestrial subsurface.</title>
        <authorList>
            <person name="Probst A.J."/>
            <person name="Ladd B."/>
            <person name="Jarett J.K."/>
            <person name="Geller-Mcgrath D.E."/>
            <person name="Sieber C.M.K."/>
            <person name="Emerson J.B."/>
            <person name="Anantharaman K."/>
            <person name="Thomas B.C."/>
            <person name="Malmstrom R."/>
            <person name="Stieglmeier M."/>
            <person name="Klingl A."/>
            <person name="Woyke T."/>
            <person name="Ryan C.M."/>
            <person name="Banfield J.F."/>
        </authorList>
    </citation>
    <scope>NUCLEOTIDE SEQUENCE [LARGE SCALE GENOMIC DNA]</scope>
</reference>
<protein>
    <submittedName>
        <fullName evidence="1">Thymidylate kinase</fullName>
    </submittedName>
</protein>
<dbReference type="EMBL" id="PFEV01000074">
    <property type="protein sequence ID" value="PIV71083.1"/>
    <property type="molecule type" value="Genomic_DNA"/>
</dbReference>
<dbReference type="Proteomes" id="UP000228762">
    <property type="component" value="Unassembled WGS sequence"/>
</dbReference>
<keyword evidence="1" id="KW-0418">Kinase</keyword>
<dbReference type="InterPro" id="IPR027417">
    <property type="entry name" value="P-loop_NTPase"/>
</dbReference>
<dbReference type="GO" id="GO:0016301">
    <property type="term" value="F:kinase activity"/>
    <property type="evidence" value="ECO:0007669"/>
    <property type="project" value="UniProtKB-KW"/>
</dbReference>
<dbReference type="Gene3D" id="3.40.50.300">
    <property type="entry name" value="P-loop containing nucleotide triphosphate hydrolases"/>
    <property type="match status" value="1"/>
</dbReference>